<dbReference type="EMBL" id="DS985223">
    <property type="protein sequence ID" value="EEY21313.1"/>
    <property type="molecule type" value="Genomic_DNA"/>
</dbReference>
<organism evidence="4">
    <name type="scientific">Verticillium alfalfae (strain VaMs.102 / ATCC MYA-4576 / FGSC 10136)</name>
    <name type="common">Verticillium wilt of alfalfa</name>
    <name type="synonym">Verticillium albo-atrum</name>
    <dbReference type="NCBI Taxonomy" id="526221"/>
    <lineage>
        <taxon>Eukaryota</taxon>
        <taxon>Fungi</taxon>
        <taxon>Dikarya</taxon>
        <taxon>Ascomycota</taxon>
        <taxon>Pezizomycotina</taxon>
        <taxon>Sordariomycetes</taxon>
        <taxon>Hypocreomycetidae</taxon>
        <taxon>Glomerellales</taxon>
        <taxon>Plectosphaerellaceae</taxon>
        <taxon>Verticillium</taxon>
    </lineage>
</organism>
<dbReference type="AlphaFoldDB" id="C9SR98"/>
<feature type="transmembrane region" description="Helical" evidence="2">
    <location>
        <begin position="169"/>
        <end position="193"/>
    </location>
</feature>
<dbReference type="eggNOG" id="KOG0916">
    <property type="taxonomic scope" value="Eukaryota"/>
</dbReference>
<dbReference type="KEGG" id="val:VDBG_07423"/>
<dbReference type="Proteomes" id="UP000008698">
    <property type="component" value="Unassembled WGS sequence"/>
</dbReference>
<gene>
    <name evidence="3" type="ORF">VDBG_07423</name>
</gene>
<dbReference type="OrthoDB" id="1880850at2759"/>
<dbReference type="OMA" id="ILWFMEN"/>
<dbReference type="STRING" id="526221.C9SR98"/>
<protein>
    <submittedName>
        <fullName evidence="3">1,3-beta-glucan synthase component GLS2</fullName>
    </submittedName>
</protein>
<accession>C9SR98</accession>
<dbReference type="GeneID" id="9536952"/>
<sequence>MGPLLSMCCKKFGSVLAAIAHAIAVIMLLVFFEVLFVLESFNFARTLCGMIAVVAIQRFIFKLIVSLTLTREIKTDQSNIAFWTGKWYSMGWHSVSQPAREFLCKITELSMFAADFVLGHTLLFFMLPLILIPKIDMLHSIMLFWLRPSRQIRPPIYSMKQSKLRRKRVFRYAVLYFVMFVVFVALIAGPVVVGNLDVLDPEKQFGNLVSGMKLVQPNGLDHDDTRNETETGPKGDDYTGVALTISTFSLGGNARATRGANDRMVRLL</sequence>
<feature type="transmembrane region" description="Helical" evidence="2">
    <location>
        <begin position="43"/>
        <end position="61"/>
    </location>
</feature>
<keyword evidence="2" id="KW-0472">Membrane</keyword>
<feature type="compositionally biased region" description="Basic and acidic residues" evidence="1">
    <location>
        <begin position="220"/>
        <end position="237"/>
    </location>
</feature>
<proteinExistence type="predicted"/>
<feature type="transmembrane region" description="Helical" evidence="2">
    <location>
        <begin position="106"/>
        <end position="125"/>
    </location>
</feature>
<feature type="transmembrane region" description="Helical" evidence="2">
    <location>
        <begin position="12"/>
        <end position="37"/>
    </location>
</feature>
<reference evidence="4" key="1">
    <citation type="journal article" date="2011" name="PLoS Pathog.">
        <title>Comparative genomics yields insights into niche adaptation of plant vascular wilt pathogens.</title>
        <authorList>
            <person name="Klosterman S.J."/>
            <person name="Subbarao K.V."/>
            <person name="Kang S."/>
            <person name="Veronese P."/>
            <person name="Gold S.E."/>
            <person name="Thomma B.P.H.J."/>
            <person name="Chen Z."/>
            <person name="Henrissat B."/>
            <person name="Lee Y.-H."/>
            <person name="Park J."/>
            <person name="Garcia-Pedrajas M.D."/>
            <person name="Barbara D.J."/>
            <person name="Anchieta A."/>
            <person name="de Jonge R."/>
            <person name="Santhanam P."/>
            <person name="Maruthachalam K."/>
            <person name="Atallah Z."/>
            <person name="Amyotte S.G."/>
            <person name="Paz Z."/>
            <person name="Inderbitzin P."/>
            <person name="Hayes R.J."/>
            <person name="Heiman D.I."/>
            <person name="Young S."/>
            <person name="Zeng Q."/>
            <person name="Engels R."/>
            <person name="Galagan J."/>
            <person name="Cuomo C.A."/>
            <person name="Dobinson K.F."/>
            <person name="Ma L.-J."/>
        </authorList>
    </citation>
    <scope>NUCLEOTIDE SEQUENCE [LARGE SCALE GENOMIC DNA]</scope>
    <source>
        <strain evidence="4">VaMs.102 / ATCC MYA-4576 / FGSC 10136</strain>
    </source>
</reference>
<evidence type="ECO:0000256" key="1">
    <source>
        <dbReference type="SAM" id="MobiDB-lite"/>
    </source>
</evidence>
<evidence type="ECO:0000256" key="2">
    <source>
        <dbReference type="SAM" id="Phobius"/>
    </source>
</evidence>
<name>C9SR98_VERA1</name>
<evidence type="ECO:0000313" key="4">
    <source>
        <dbReference type="Proteomes" id="UP000008698"/>
    </source>
</evidence>
<evidence type="ECO:0000313" key="3">
    <source>
        <dbReference type="EMBL" id="EEY21313.1"/>
    </source>
</evidence>
<dbReference type="HOGENOM" id="CLU_090759_0_0_1"/>
<dbReference type="RefSeq" id="XP_003001964.1">
    <property type="nucleotide sequence ID" value="XM_003001918.1"/>
</dbReference>
<feature type="region of interest" description="Disordered" evidence="1">
    <location>
        <begin position="217"/>
        <end position="237"/>
    </location>
</feature>
<keyword evidence="4" id="KW-1185">Reference proteome</keyword>
<keyword evidence="2" id="KW-1133">Transmembrane helix</keyword>
<keyword evidence="2" id="KW-0812">Transmembrane</keyword>